<evidence type="ECO:0000256" key="10">
    <source>
        <dbReference type="ARBA" id="ARBA00023136"/>
    </source>
</evidence>
<dbReference type="AlphaFoldDB" id="A0A9N9WXN9"/>
<feature type="binding site" evidence="14">
    <location>
        <position position="191"/>
    </location>
    <ligand>
        <name>Mg(2+)</name>
        <dbReference type="ChEBI" id="CHEBI:18420"/>
    </ligand>
</feature>
<feature type="binding site" evidence="14">
    <location>
        <position position="400"/>
    </location>
    <ligand>
        <name>Zn(2+)</name>
        <dbReference type="ChEBI" id="CHEBI:29105"/>
        <label>2</label>
    </ligand>
</feature>
<dbReference type="Proteomes" id="UP001153620">
    <property type="component" value="Chromosome 4"/>
</dbReference>
<feature type="signal peptide" evidence="16">
    <location>
        <begin position="1"/>
        <end position="19"/>
    </location>
</feature>
<proteinExistence type="inferred from homology"/>
<keyword evidence="12" id="KW-0449">Lipoprotein</keyword>
<dbReference type="SUPFAM" id="SSF53649">
    <property type="entry name" value="Alkaline phosphatase-like"/>
    <property type="match status" value="1"/>
</dbReference>
<evidence type="ECO:0000313" key="18">
    <source>
        <dbReference type="Proteomes" id="UP001153620"/>
    </source>
</evidence>
<dbReference type="Gene3D" id="3.40.720.10">
    <property type="entry name" value="Alkaline Phosphatase, subunit A"/>
    <property type="match status" value="1"/>
</dbReference>
<gene>
    <name evidence="17" type="ORF">CHIRRI_LOCUS13086</name>
</gene>
<dbReference type="CDD" id="cd16012">
    <property type="entry name" value="ALP"/>
    <property type="match status" value="1"/>
</dbReference>
<accession>A0A9N9WXN9</accession>
<dbReference type="GO" id="GO:0005886">
    <property type="term" value="C:plasma membrane"/>
    <property type="evidence" value="ECO:0007669"/>
    <property type="project" value="UniProtKB-SubCell"/>
</dbReference>
<dbReference type="PANTHER" id="PTHR11596:SF85">
    <property type="entry name" value="ALKALINE PHOSPHATASE-RELATED"/>
    <property type="match status" value="1"/>
</dbReference>
<evidence type="ECO:0000256" key="16">
    <source>
        <dbReference type="SAM" id="SignalP"/>
    </source>
</evidence>
<dbReference type="OrthoDB" id="5818554at2759"/>
<reference evidence="17" key="1">
    <citation type="submission" date="2022-01" db="EMBL/GenBank/DDBJ databases">
        <authorList>
            <person name="King R."/>
        </authorList>
    </citation>
    <scope>NUCLEOTIDE SEQUENCE</scope>
</reference>
<keyword evidence="4" id="KW-1003">Cell membrane</keyword>
<dbReference type="GO" id="GO:0098552">
    <property type="term" value="C:side of membrane"/>
    <property type="evidence" value="ECO:0007669"/>
    <property type="project" value="UniProtKB-KW"/>
</dbReference>
<evidence type="ECO:0000256" key="12">
    <source>
        <dbReference type="ARBA" id="ARBA00023288"/>
    </source>
</evidence>
<reference evidence="17" key="2">
    <citation type="submission" date="2022-10" db="EMBL/GenBank/DDBJ databases">
        <authorList>
            <consortium name="ENA_rothamsted_submissions"/>
            <consortium name="culmorum"/>
            <person name="King R."/>
        </authorList>
    </citation>
    <scope>NUCLEOTIDE SEQUENCE</scope>
</reference>
<dbReference type="InterPro" id="IPR001952">
    <property type="entry name" value="Alkaline_phosphatase"/>
</dbReference>
<feature type="chain" id="PRO_5040290261" description="alkaline phosphatase" evidence="16">
    <location>
        <begin position="20"/>
        <end position="524"/>
    </location>
</feature>
<protein>
    <recommendedName>
        <fullName evidence="3">alkaline phosphatase</fullName>
        <ecNumber evidence="3">3.1.3.1</ecNumber>
    </recommendedName>
</protein>
<evidence type="ECO:0000256" key="4">
    <source>
        <dbReference type="ARBA" id="ARBA00022475"/>
    </source>
</evidence>
<dbReference type="PRINTS" id="PR00113">
    <property type="entry name" value="ALKPHPHTASE"/>
</dbReference>
<keyword evidence="9 14" id="KW-0460">Magnesium</keyword>
<feature type="binding site" evidence="14">
    <location>
        <position position="353"/>
    </location>
    <ligand>
        <name>Zn(2+)</name>
        <dbReference type="ChEBI" id="CHEBI:29105"/>
        <label>1</label>
    </ligand>
</feature>
<feature type="binding site" evidence="14">
    <location>
        <position position="358"/>
    </location>
    <ligand>
        <name>Zn(2+)</name>
        <dbReference type="ChEBI" id="CHEBI:29105"/>
        <label>2</label>
    </ligand>
</feature>
<keyword evidence="11" id="KW-0325">Glycoprotein</keyword>
<evidence type="ECO:0000256" key="1">
    <source>
        <dbReference type="ARBA" id="ARBA00004609"/>
    </source>
</evidence>
<evidence type="ECO:0000313" key="17">
    <source>
        <dbReference type="EMBL" id="CAG9810269.1"/>
    </source>
</evidence>
<keyword evidence="10" id="KW-0472">Membrane</keyword>
<keyword evidence="16" id="KW-0732">Signal</keyword>
<dbReference type="InterPro" id="IPR017850">
    <property type="entry name" value="Alkaline_phosphatase_core_sf"/>
</dbReference>
<feature type="binding site" evidence="14">
    <location>
        <position position="189"/>
    </location>
    <ligand>
        <name>Mg(2+)</name>
        <dbReference type="ChEBI" id="CHEBI:18420"/>
    </ligand>
</feature>
<feature type="binding site" evidence="14">
    <location>
        <position position="475"/>
    </location>
    <ligand>
        <name>Zn(2+)</name>
        <dbReference type="ChEBI" id="CHEBI:29105"/>
        <label>2</label>
    </ligand>
</feature>
<comment type="similarity">
    <text evidence="2 15">Belongs to the alkaline phosphatase family.</text>
</comment>
<evidence type="ECO:0000256" key="2">
    <source>
        <dbReference type="ARBA" id="ARBA00005984"/>
    </source>
</evidence>
<keyword evidence="5" id="KW-0336">GPI-anchor</keyword>
<feature type="binding site" evidence="14">
    <location>
        <position position="399"/>
    </location>
    <ligand>
        <name>Zn(2+)</name>
        <dbReference type="ChEBI" id="CHEBI:29105"/>
        <label>2</label>
    </ligand>
</feature>
<comment type="subcellular location">
    <subcellularLocation>
        <location evidence="1">Cell membrane</location>
        <topology evidence="1">Lipid-anchor</topology>
        <topology evidence="1">GPI-anchor</topology>
    </subcellularLocation>
</comment>
<evidence type="ECO:0000256" key="11">
    <source>
        <dbReference type="ARBA" id="ARBA00023180"/>
    </source>
</evidence>
<keyword evidence="6 14" id="KW-0479">Metal-binding</keyword>
<comment type="cofactor">
    <cofactor evidence="14">
        <name>Mg(2+)</name>
        <dbReference type="ChEBI" id="CHEBI:18420"/>
    </cofactor>
    <text evidence="14">Binds 1 Mg(2+) ion.</text>
</comment>
<name>A0A9N9WXN9_9DIPT</name>
<dbReference type="EC" id="3.1.3.1" evidence="3"/>
<evidence type="ECO:0000256" key="3">
    <source>
        <dbReference type="ARBA" id="ARBA00012647"/>
    </source>
</evidence>
<evidence type="ECO:0000256" key="8">
    <source>
        <dbReference type="ARBA" id="ARBA00022833"/>
    </source>
</evidence>
<evidence type="ECO:0000256" key="15">
    <source>
        <dbReference type="RuleBase" id="RU003946"/>
    </source>
</evidence>
<evidence type="ECO:0000256" key="9">
    <source>
        <dbReference type="ARBA" id="ARBA00022842"/>
    </source>
</evidence>
<feature type="active site" description="Phosphoserine intermediate" evidence="13">
    <location>
        <position position="128"/>
    </location>
</feature>
<feature type="binding site" evidence="14">
    <location>
        <position position="362"/>
    </location>
    <ligand>
        <name>Zn(2+)</name>
        <dbReference type="ChEBI" id="CHEBI:29105"/>
        <label>2</label>
    </ligand>
</feature>
<dbReference type="Pfam" id="PF00245">
    <property type="entry name" value="Alk_phosphatase"/>
    <property type="match status" value="1"/>
</dbReference>
<feature type="binding site" evidence="14">
    <location>
        <position position="84"/>
    </location>
    <ligand>
        <name>Mg(2+)</name>
        <dbReference type="ChEBI" id="CHEBI:18420"/>
    </ligand>
</feature>
<dbReference type="FunFam" id="3.40.720.10:FF:000008">
    <property type="entry name" value="Alkaline phosphatase"/>
    <property type="match status" value="1"/>
</dbReference>
<evidence type="ECO:0000256" key="6">
    <source>
        <dbReference type="ARBA" id="ARBA00022723"/>
    </source>
</evidence>
<dbReference type="EMBL" id="OU895880">
    <property type="protein sequence ID" value="CAG9810269.1"/>
    <property type="molecule type" value="Genomic_DNA"/>
</dbReference>
<feature type="binding site" evidence="14">
    <location>
        <position position="84"/>
    </location>
    <ligand>
        <name>Zn(2+)</name>
        <dbReference type="ChEBI" id="CHEBI:29105"/>
        <label>2</label>
    </ligand>
</feature>
<dbReference type="GO" id="GO:0004035">
    <property type="term" value="F:alkaline phosphatase activity"/>
    <property type="evidence" value="ECO:0007669"/>
    <property type="project" value="UniProtKB-EC"/>
</dbReference>
<sequence>MEKILVLFCSFVLISSVISGDRYHPRKTAEDIEGQWRPGSDPQGINLDGYTEFWMKHGQDYINSQINKKRNNGKAKNIIMFLGDGLTLTTTAATRKYLGGEEVQLSYEQLPYYGLVKTYCVDRQVPDSACTANAFLHGVKNNYQGLGISANVPRANCDFEDSDITYSIAKWAQDAGMATGIVTTTRITHATPASAYAHVPHRSWENNADMAARCGTKTRRTVDIAEQLVYNEEAQKFKVILGCGRRNFINATVRDEENVLGRRTDGRNLIEEWIQERNQAGKAEYVWHRQQLDEIDVDKTDYLLGLFESDHCMYRNDIVDNRLLRQEPLLTDMTRKAIEMLKKDDNGFFLLVEGGRIDHAHHANRARQSLDETAEFARAIELAKLLTDSNDTMIVVTSDHSHVFTYSGYPWRWQDVLGIAMRDSNRVPFETLSYANGPSYGNTFVNGVRRDITDDDFTASRRTHQSMVPLSSETHAAEDVAVYADGPWAHLLTGSYEQSSIPMVMAYSAQIGPFSNRFPIVPAK</sequence>
<dbReference type="PANTHER" id="PTHR11596">
    <property type="entry name" value="ALKALINE PHOSPHATASE"/>
    <property type="match status" value="1"/>
</dbReference>
<evidence type="ECO:0000256" key="14">
    <source>
        <dbReference type="PIRSR" id="PIRSR601952-2"/>
    </source>
</evidence>
<evidence type="ECO:0000256" key="7">
    <source>
        <dbReference type="ARBA" id="ARBA00022801"/>
    </source>
</evidence>
<evidence type="ECO:0000256" key="5">
    <source>
        <dbReference type="ARBA" id="ARBA00022622"/>
    </source>
</evidence>
<keyword evidence="8 14" id="KW-0862">Zinc</keyword>
<dbReference type="SMART" id="SM00098">
    <property type="entry name" value="alkPPc"/>
    <property type="match status" value="1"/>
</dbReference>
<comment type="cofactor">
    <cofactor evidence="14">
        <name>Zn(2+)</name>
        <dbReference type="ChEBI" id="CHEBI:29105"/>
    </cofactor>
    <text evidence="14">Binds 2 Zn(2+) ions.</text>
</comment>
<keyword evidence="7" id="KW-0378">Hydrolase</keyword>
<evidence type="ECO:0000256" key="13">
    <source>
        <dbReference type="PIRSR" id="PIRSR601952-1"/>
    </source>
</evidence>
<dbReference type="GO" id="GO:0046872">
    <property type="term" value="F:metal ion binding"/>
    <property type="evidence" value="ECO:0007669"/>
    <property type="project" value="UniProtKB-KW"/>
</dbReference>
<keyword evidence="18" id="KW-1185">Reference proteome</keyword>
<organism evidence="17 18">
    <name type="scientific">Chironomus riparius</name>
    <dbReference type="NCBI Taxonomy" id="315576"/>
    <lineage>
        <taxon>Eukaryota</taxon>
        <taxon>Metazoa</taxon>
        <taxon>Ecdysozoa</taxon>
        <taxon>Arthropoda</taxon>
        <taxon>Hexapoda</taxon>
        <taxon>Insecta</taxon>
        <taxon>Pterygota</taxon>
        <taxon>Neoptera</taxon>
        <taxon>Endopterygota</taxon>
        <taxon>Diptera</taxon>
        <taxon>Nematocera</taxon>
        <taxon>Chironomoidea</taxon>
        <taxon>Chironomidae</taxon>
        <taxon>Chironominae</taxon>
        <taxon>Chironomus</taxon>
    </lineage>
</organism>